<dbReference type="PANTHER" id="PTHR46552">
    <property type="entry name" value="NADH-UBIQUINONE OXIDOREDUCTASE CHAIN 2"/>
    <property type="match status" value="1"/>
</dbReference>
<dbReference type="InterPro" id="IPR050175">
    <property type="entry name" value="Complex_I_Subunit_2"/>
</dbReference>
<feature type="domain" description="NADH:quinone oxidoreductase/Mrp antiporter transmembrane" evidence="19">
    <location>
        <begin position="77"/>
        <end position="265"/>
    </location>
</feature>
<accession>A0A485M7P3</accession>
<evidence type="ECO:0000256" key="8">
    <source>
        <dbReference type="ARBA" id="ARBA00022692"/>
    </source>
</evidence>
<sequence length="318" mass="35457">MVFISTLFLGVAMMMSSKTWFSAWLGLEINLLSFLPVILLSSPTSSESGLKYFLVQAMGSLIILQASFSWPILPYPFLFFILPLSLKLGAAPLHFWLPEVTKSLPWSVNMILLTAQKMGPLYLLAAASLHNKMPILLISVSSVIVGSLGGLNEMDLRKLMAFSSISHLGWMLVGSTLAQMHLVLYFLTYVTTSLSLIIFLNKMNVFSMNQLISKNKNSLLTMLLFLSLGGFPPFLGFAPKWAILMSMTSLSLLMSVILVFTSMITLFYYIRAGLMTITLNKTNFNFNMSLSNKSQAVFVLTNIMGSSLYMYMWSSLML</sequence>
<evidence type="ECO:0000256" key="3">
    <source>
        <dbReference type="ARBA" id="ARBA00007012"/>
    </source>
</evidence>
<evidence type="ECO:0000256" key="12">
    <source>
        <dbReference type="ARBA" id="ARBA00022989"/>
    </source>
</evidence>
<keyword evidence="9 18" id="KW-0999">Mitochondrion inner membrane</keyword>
<evidence type="ECO:0000256" key="7">
    <source>
        <dbReference type="ARBA" id="ARBA00022660"/>
    </source>
</evidence>
<feature type="transmembrane region" description="Helical" evidence="18">
    <location>
        <begin position="20"/>
        <end position="40"/>
    </location>
</feature>
<evidence type="ECO:0000313" key="20">
    <source>
        <dbReference type="EMBL" id="VFU78825.1"/>
    </source>
</evidence>
<feature type="transmembrane region" description="Helical" evidence="18">
    <location>
        <begin position="220"/>
        <end position="238"/>
    </location>
</feature>
<feature type="transmembrane region" description="Helical" evidence="18">
    <location>
        <begin position="109"/>
        <end position="129"/>
    </location>
</feature>
<comment type="similarity">
    <text evidence="3 18">Belongs to the complex I subunit 2 family.</text>
</comment>
<evidence type="ECO:0000256" key="17">
    <source>
        <dbReference type="ARBA" id="ARBA00049551"/>
    </source>
</evidence>
<gene>
    <name evidence="20" type="primary">nad2</name>
    <name evidence="20" type="ORF">POJMT01_0015</name>
</gene>
<keyword evidence="6" id="KW-0813">Transport</keyword>
<dbReference type="Pfam" id="PF00361">
    <property type="entry name" value="Proton_antipo_M"/>
    <property type="match status" value="2"/>
</dbReference>
<protein>
    <recommendedName>
        <fullName evidence="5 18">NADH-ubiquinone oxidoreductase chain 2</fullName>
        <ecNumber evidence="4 18">7.1.1.2</ecNumber>
    </recommendedName>
</protein>
<keyword evidence="16 18" id="KW-0472">Membrane</keyword>
<dbReference type="AlphaFoldDB" id="A0A485M7P3"/>
<dbReference type="GO" id="GO:0006120">
    <property type="term" value="P:mitochondrial electron transport, NADH to ubiquinone"/>
    <property type="evidence" value="ECO:0007669"/>
    <property type="project" value="InterPro"/>
</dbReference>
<dbReference type="InterPro" id="IPR001750">
    <property type="entry name" value="ND/Mrp_TM"/>
</dbReference>
<evidence type="ECO:0000256" key="4">
    <source>
        <dbReference type="ARBA" id="ARBA00012944"/>
    </source>
</evidence>
<evidence type="ECO:0000259" key="19">
    <source>
        <dbReference type="Pfam" id="PF00361"/>
    </source>
</evidence>
<dbReference type="PANTHER" id="PTHR46552:SF1">
    <property type="entry name" value="NADH-UBIQUINONE OXIDOREDUCTASE CHAIN 2"/>
    <property type="match status" value="1"/>
</dbReference>
<dbReference type="EMBL" id="LR536623">
    <property type="protein sequence ID" value="VFU78825.1"/>
    <property type="molecule type" value="Genomic_DNA"/>
</dbReference>
<feature type="transmembrane region" description="Helical" evidence="18">
    <location>
        <begin position="250"/>
        <end position="270"/>
    </location>
</feature>
<dbReference type="InterPro" id="IPR003917">
    <property type="entry name" value="NADH_UbQ_OxRdtase_chain2"/>
</dbReference>
<evidence type="ECO:0000256" key="6">
    <source>
        <dbReference type="ARBA" id="ARBA00022448"/>
    </source>
</evidence>
<keyword evidence="10 18" id="KW-1278">Translocase</keyword>
<comment type="subcellular location">
    <subcellularLocation>
        <location evidence="2 18">Mitochondrion inner membrane</location>
        <topology evidence="2 18">Multi-pass membrane protein</topology>
    </subcellularLocation>
</comment>
<keyword evidence="14 18" id="KW-0830">Ubiquinone</keyword>
<feature type="transmembrane region" description="Helical" evidence="18">
    <location>
        <begin position="296"/>
        <end position="314"/>
    </location>
</feature>
<name>A0A485M7P3_9CRUS</name>
<evidence type="ECO:0000256" key="9">
    <source>
        <dbReference type="ARBA" id="ARBA00022792"/>
    </source>
</evidence>
<dbReference type="EC" id="7.1.1.2" evidence="4 18"/>
<evidence type="ECO:0000256" key="15">
    <source>
        <dbReference type="ARBA" id="ARBA00023128"/>
    </source>
</evidence>
<evidence type="ECO:0000256" key="5">
    <source>
        <dbReference type="ARBA" id="ARBA00021008"/>
    </source>
</evidence>
<keyword evidence="12 18" id="KW-1133">Transmembrane helix</keyword>
<evidence type="ECO:0000256" key="14">
    <source>
        <dbReference type="ARBA" id="ARBA00023075"/>
    </source>
</evidence>
<keyword evidence="11 18" id="KW-0249">Electron transport</keyword>
<comment type="function">
    <text evidence="1">Core subunit of the mitochondrial membrane respiratory chain NADH dehydrogenase (Complex I) that is believed to belong to the minimal assembly required for catalysis. Complex I functions in the transfer of electrons from NADH to the respiratory chain. The immediate electron acceptor for the enzyme is believed to be ubiquinone.</text>
</comment>
<keyword evidence="15 18" id="KW-0496">Mitochondrion</keyword>
<proteinExistence type="inferred from homology"/>
<keyword evidence="8 18" id="KW-0812">Transmembrane</keyword>
<evidence type="ECO:0000256" key="1">
    <source>
        <dbReference type="ARBA" id="ARBA00003257"/>
    </source>
</evidence>
<feature type="transmembrane region" description="Helical" evidence="18">
    <location>
        <begin position="135"/>
        <end position="152"/>
    </location>
</feature>
<evidence type="ECO:0000256" key="16">
    <source>
        <dbReference type="ARBA" id="ARBA00023136"/>
    </source>
</evidence>
<evidence type="ECO:0000256" key="11">
    <source>
        <dbReference type="ARBA" id="ARBA00022982"/>
    </source>
</evidence>
<evidence type="ECO:0000256" key="10">
    <source>
        <dbReference type="ARBA" id="ARBA00022967"/>
    </source>
</evidence>
<reference evidence="20" key="1">
    <citation type="submission" date="2019-03" db="EMBL/GenBank/DDBJ databases">
        <authorList>
            <person name="Lefebure T."/>
            <person name="Lefebure T."/>
        </authorList>
    </citation>
    <scope>NUCLEOTIDE SEQUENCE [LARGE SCALE GENOMIC DNA]</scope>
</reference>
<evidence type="ECO:0000256" key="2">
    <source>
        <dbReference type="ARBA" id="ARBA00004448"/>
    </source>
</evidence>
<feature type="domain" description="NADH:quinone oxidoreductase/Mrp antiporter transmembrane" evidence="19">
    <location>
        <begin position="17"/>
        <end position="67"/>
    </location>
</feature>
<comment type="function">
    <text evidence="18">Core subunit of the mitochondrial membrane respiratory chain NADH dehydrogenase (Complex I) which catalyzes electron transfer from NADH through the respiratory chain, using ubiquinone as an electron acceptor. Essential for the catalytic activity and assembly of complex I.</text>
</comment>
<evidence type="ECO:0000256" key="18">
    <source>
        <dbReference type="RuleBase" id="RU003403"/>
    </source>
</evidence>
<evidence type="ECO:0000256" key="13">
    <source>
        <dbReference type="ARBA" id="ARBA00023027"/>
    </source>
</evidence>
<dbReference type="PRINTS" id="PR01436">
    <property type="entry name" value="NADHDHGNASE2"/>
</dbReference>
<organism evidence="20">
    <name type="scientific">Proasellus ortizi</name>
    <dbReference type="NCBI Taxonomy" id="1282012"/>
    <lineage>
        <taxon>Eukaryota</taxon>
        <taxon>Metazoa</taxon>
        <taxon>Ecdysozoa</taxon>
        <taxon>Arthropoda</taxon>
        <taxon>Crustacea</taxon>
        <taxon>Multicrustacea</taxon>
        <taxon>Malacostraca</taxon>
        <taxon>Eumalacostraca</taxon>
        <taxon>Peracarida</taxon>
        <taxon>Isopoda</taxon>
        <taxon>Asellota</taxon>
        <taxon>Aselloidea</taxon>
        <taxon>Asellidae</taxon>
        <taxon>Proasellus</taxon>
    </lineage>
</organism>
<dbReference type="GO" id="GO:0005743">
    <property type="term" value="C:mitochondrial inner membrane"/>
    <property type="evidence" value="ECO:0007669"/>
    <property type="project" value="UniProtKB-SubCell"/>
</dbReference>
<feature type="transmembrane region" description="Helical" evidence="18">
    <location>
        <begin position="183"/>
        <end position="200"/>
    </location>
</feature>
<dbReference type="GO" id="GO:0008137">
    <property type="term" value="F:NADH dehydrogenase (ubiquinone) activity"/>
    <property type="evidence" value="ECO:0007669"/>
    <property type="project" value="UniProtKB-EC"/>
</dbReference>
<comment type="catalytic activity">
    <reaction evidence="17 18">
        <text>a ubiquinone + NADH + 5 H(+)(in) = a ubiquinol + NAD(+) + 4 H(+)(out)</text>
        <dbReference type="Rhea" id="RHEA:29091"/>
        <dbReference type="Rhea" id="RHEA-COMP:9565"/>
        <dbReference type="Rhea" id="RHEA-COMP:9566"/>
        <dbReference type="ChEBI" id="CHEBI:15378"/>
        <dbReference type="ChEBI" id="CHEBI:16389"/>
        <dbReference type="ChEBI" id="CHEBI:17976"/>
        <dbReference type="ChEBI" id="CHEBI:57540"/>
        <dbReference type="ChEBI" id="CHEBI:57945"/>
        <dbReference type="EC" id="7.1.1.2"/>
    </reaction>
</comment>
<keyword evidence="7 18" id="KW-0679">Respiratory chain</keyword>
<geneLocation type="mitochondrion" evidence="20"/>
<keyword evidence="13 18" id="KW-0520">NAD</keyword>